<evidence type="ECO:0000256" key="3">
    <source>
        <dbReference type="ARBA" id="ARBA00023315"/>
    </source>
</evidence>
<dbReference type="Pfam" id="PF02458">
    <property type="entry name" value="Transferase"/>
    <property type="match status" value="1"/>
</dbReference>
<dbReference type="EMBL" id="CM009306">
    <property type="protein sequence ID" value="PNS95303.1"/>
    <property type="molecule type" value="Genomic_DNA"/>
</dbReference>
<evidence type="ECO:0000313" key="5">
    <source>
        <dbReference type="Proteomes" id="UP000006729"/>
    </source>
</evidence>
<dbReference type="AlphaFoldDB" id="A0A2K1X3F2"/>
<proteinExistence type="inferred from homology"/>
<dbReference type="PANTHER" id="PTHR31623">
    <property type="entry name" value="F21J9.9"/>
    <property type="match status" value="1"/>
</dbReference>
<dbReference type="InterPro" id="IPR023213">
    <property type="entry name" value="CAT-like_dom_sf"/>
</dbReference>
<comment type="similarity">
    <text evidence="1">Belongs to the plant acyltransferase family.</text>
</comment>
<dbReference type="Proteomes" id="UP000006729">
    <property type="component" value="Chromosome 17"/>
</dbReference>
<gene>
    <name evidence="4" type="ORF">POPTR_017G049400</name>
</gene>
<evidence type="ECO:0000313" key="4">
    <source>
        <dbReference type="EMBL" id="PNS95303.1"/>
    </source>
</evidence>
<name>A0A2K1X3F2_POPTR</name>
<keyword evidence="5" id="KW-1185">Reference proteome</keyword>
<dbReference type="PANTHER" id="PTHR31623:SF116">
    <property type="entry name" value="ACETYL-COA-BENZYLALCOHOL ACETYLTRANSFERASE-LIKE"/>
    <property type="match status" value="1"/>
</dbReference>
<evidence type="ECO:0000256" key="1">
    <source>
        <dbReference type="ARBA" id="ARBA00009861"/>
    </source>
</evidence>
<dbReference type="Gene3D" id="3.30.559.10">
    <property type="entry name" value="Chloramphenicol acetyltransferase-like domain"/>
    <property type="match status" value="2"/>
</dbReference>
<accession>A0A2K1X3F2</accession>
<protein>
    <submittedName>
        <fullName evidence="4">Uncharacterized protein</fullName>
    </submittedName>
</protein>
<dbReference type="InParanoid" id="A0A2K1X3F2"/>
<dbReference type="GO" id="GO:0016746">
    <property type="term" value="F:acyltransferase activity"/>
    <property type="evidence" value="ECO:0007669"/>
    <property type="project" value="UniProtKB-KW"/>
</dbReference>
<keyword evidence="2" id="KW-0808">Transferase</keyword>
<sequence length="186" mass="20852">MEVKILSQKFIKPSIQTLDHLTNVKLSFIDQLAPPVYAPMILHYSALYSEAMISERRYTEDRNLVDCNDEGVLFFEAKVSGQLAQLLQGERLIPIVLADQINRFNCGGLVIGLCVSHWVADGHAIGSFLEAWATVCRARMHEMICSSFQAGGRYPATDVLRLGTPVPGYICYKSDCHKKKKKNSFL</sequence>
<keyword evidence="3" id="KW-0012">Acyltransferase</keyword>
<evidence type="ECO:0000256" key="2">
    <source>
        <dbReference type="ARBA" id="ARBA00022679"/>
    </source>
</evidence>
<organism evidence="4 5">
    <name type="scientific">Populus trichocarpa</name>
    <name type="common">Western balsam poplar</name>
    <name type="synonym">Populus balsamifera subsp. trichocarpa</name>
    <dbReference type="NCBI Taxonomy" id="3694"/>
    <lineage>
        <taxon>Eukaryota</taxon>
        <taxon>Viridiplantae</taxon>
        <taxon>Streptophyta</taxon>
        <taxon>Embryophyta</taxon>
        <taxon>Tracheophyta</taxon>
        <taxon>Spermatophyta</taxon>
        <taxon>Magnoliopsida</taxon>
        <taxon>eudicotyledons</taxon>
        <taxon>Gunneridae</taxon>
        <taxon>Pentapetalae</taxon>
        <taxon>rosids</taxon>
        <taxon>fabids</taxon>
        <taxon>Malpighiales</taxon>
        <taxon>Salicaceae</taxon>
        <taxon>Saliceae</taxon>
        <taxon>Populus</taxon>
    </lineage>
</organism>
<reference evidence="4 5" key="1">
    <citation type="journal article" date="2006" name="Science">
        <title>The genome of black cottonwood, Populus trichocarpa (Torr. &amp; Gray).</title>
        <authorList>
            <person name="Tuskan G.A."/>
            <person name="Difazio S."/>
            <person name="Jansson S."/>
            <person name="Bohlmann J."/>
            <person name="Grigoriev I."/>
            <person name="Hellsten U."/>
            <person name="Putnam N."/>
            <person name="Ralph S."/>
            <person name="Rombauts S."/>
            <person name="Salamov A."/>
            <person name="Schein J."/>
            <person name="Sterck L."/>
            <person name="Aerts A."/>
            <person name="Bhalerao R.R."/>
            <person name="Bhalerao R.P."/>
            <person name="Blaudez D."/>
            <person name="Boerjan W."/>
            <person name="Brun A."/>
            <person name="Brunner A."/>
            <person name="Busov V."/>
            <person name="Campbell M."/>
            <person name="Carlson J."/>
            <person name="Chalot M."/>
            <person name="Chapman J."/>
            <person name="Chen G.L."/>
            <person name="Cooper D."/>
            <person name="Coutinho P.M."/>
            <person name="Couturier J."/>
            <person name="Covert S."/>
            <person name="Cronk Q."/>
            <person name="Cunningham R."/>
            <person name="Davis J."/>
            <person name="Degroeve S."/>
            <person name="Dejardin A."/>
            <person name="Depamphilis C."/>
            <person name="Detter J."/>
            <person name="Dirks B."/>
            <person name="Dubchak I."/>
            <person name="Duplessis S."/>
            <person name="Ehlting J."/>
            <person name="Ellis B."/>
            <person name="Gendler K."/>
            <person name="Goodstein D."/>
            <person name="Gribskov M."/>
            <person name="Grimwood J."/>
            <person name="Groover A."/>
            <person name="Gunter L."/>
            <person name="Hamberger B."/>
            <person name="Heinze B."/>
            <person name="Helariutta Y."/>
            <person name="Henrissat B."/>
            <person name="Holligan D."/>
            <person name="Holt R."/>
            <person name="Huang W."/>
            <person name="Islam-Faridi N."/>
            <person name="Jones S."/>
            <person name="Jones-Rhoades M."/>
            <person name="Jorgensen R."/>
            <person name="Joshi C."/>
            <person name="Kangasjarvi J."/>
            <person name="Karlsson J."/>
            <person name="Kelleher C."/>
            <person name="Kirkpatrick R."/>
            <person name="Kirst M."/>
            <person name="Kohler A."/>
            <person name="Kalluri U."/>
            <person name="Larimer F."/>
            <person name="Leebens-Mack J."/>
            <person name="Leple J.C."/>
            <person name="Locascio P."/>
            <person name="Lou Y."/>
            <person name="Lucas S."/>
            <person name="Martin F."/>
            <person name="Montanini B."/>
            <person name="Napoli C."/>
            <person name="Nelson D.R."/>
            <person name="Nelson C."/>
            <person name="Nieminen K."/>
            <person name="Nilsson O."/>
            <person name="Pereda V."/>
            <person name="Peter G."/>
            <person name="Philippe R."/>
            <person name="Pilate G."/>
            <person name="Poliakov A."/>
            <person name="Razumovskaya J."/>
            <person name="Richardson P."/>
            <person name="Rinaldi C."/>
            <person name="Ritland K."/>
            <person name="Rouze P."/>
            <person name="Ryaboy D."/>
            <person name="Schmutz J."/>
            <person name="Schrader J."/>
            <person name="Segerman B."/>
            <person name="Shin H."/>
            <person name="Siddiqui A."/>
            <person name="Sterky F."/>
            <person name="Terry A."/>
            <person name="Tsai C.J."/>
            <person name="Uberbacher E."/>
            <person name="Unneberg P."/>
            <person name="Vahala J."/>
            <person name="Wall K."/>
            <person name="Wessler S."/>
            <person name="Yang G."/>
            <person name="Yin T."/>
            <person name="Douglas C."/>
            <person name="Marra M."/>
            <person name="Sandberg G."/>
            <person name="Van de Peer Y."/>
            <person name="Rokhsar D."/>
        </authorList>
    </citation>
    <scope>NUCLEOTIDE SEQUENCE [LARGE SCALE GENOMIC DNA]</scope>
    <source>
        <strain evidence="5">cv. Nisqually</strain>
    </source>
</reference>